<feature type="chain" id="PRO_5036450659" description="Secreted protein" evidence="1">
    <location>
        <begin position="22"/>
        <end position="272"/>
    </location>
</feature>
<accession>A0A8W7P9C9</accession>
<feature type="signal peptide" evidence="1">
    <location>
        <begin position="1"/>
        <end position="21"/>
    </location>
</feature>
<evidence type="ECO:0008006" key="3">
    <source>
        <dbReference type="Google" id="ProtNLM"/>
    </source>
</evidence>
<sequence>MSECLLELLSVIINLFTLSLSASNSSCSSAPPSSSSLPLIEAADAAVVISSAVDWLKMRLLNLLRKPAPVALVPYASSVRMMFCSLSYAGSSFAFVAAAPSRPFASGPPFASSGFGDLSSSFLASSPAAAFTLTSCGFFASGSARSGGKRNGAECSSRYRPTLSSVITLRPVRTYWNVCSRLPSYRLALRSSSPPPPVVGSSSSVPRIRCSESVDVEKLSKYFSASSGLMMVSFTISICSSRLRSSQMCSYAPRISSMSRAIFFEISFRFAK</sequence>
<reference evidence="2" key="1">
    <citation type="submission" date="2022-08" db="UniProtKB">
        <authorList>
            <consortium name="EnsemblMetazoa"/>
        </authorList>
    </citation>
    <scope>IDENTIFICATION</scope>
</reference>
<protein>
    <recommendedName>
        <fullName evidence="3">Secreted protein</fullName>
    </recommendedName>
</protein>
<name>A0A8W7P9C9_ANOCL</name>
<proteinExistence type="predicted"/>
<dbReference type="Proteomes" id="UP000075882">
    <property type="component" value="Unassembled WGS sequence"/>
</dbReference>
<dbReference type="EnsemblMetazoa" id="ACOM028102-RA">
    <property type="protein sequence ID" value="ACOM028102-PA.1"/>
    <property type="gene ID" value="ACOM028102"/>
</dbReference>
<evidence type="ECO:0000256" key="1">
    <source>
        <dbReference type="SAM" id="SignalP"/>
    </source>
</evidence>
<keyword evidence="1" id="KW-0732">Signal</keyword>
<organism evidence="2">
    <name type="scientific">Anopheles coluzzii</name>
    <name type="common">African malaria mosquito</name>
    <dbReference type="NCBI Taxonomy" id="1518534"/>
    <lineage>
        <taxon>Eukaryota</taxon>
        <taxon>Metazoa</taxon>
        <taxon>Ecdysozoa</taxon>
        <taxon>Arthropoda</taxon>
        <taxon>Hexapoda</taxon>
        <taxon>Insecta</taxon>
        <taxon>Pterygota</taxon>
        <taxon>Neoptera</taxon>
        <taxon>Endopterygota</taxon>
        <taxon>Diptera</taxon>
        <taxon>Nematocera</taxon>
        <taxon>Culicoidea</taxon>
        <taxon>Culicidae</taxon>
        <taxon>Anophelinae</taxon>
        <taxon>Anopheles</taxon>
    </lineage>
</organism>
<dbReference type="AlphaFoldDB" id="A0A8W7P9C9"/>
<evidence type="ECO:0000313" key="2">
    <source>
        <dbReference type="EnsemblMetazoa" id="ACOM028102-PA.1"/>
    </source>
</evidence>